<protein>
    <recommendedName>
        <fullName evidence="1">Tse2 ADP-ribosyltransferase toxin domain-containing protein</fullName>
    </recommendedName>
</protein>
<evidence type="ECO:0000313" key="2">
    <source>
        <dbReference type="EMBL" id="MCX2802461.1"/>
    </source>
</evidence>
<gene>
    <name evidence="2" type="ORF">OQJ68_11750</name>
</gene>
<reference evidence="2" key="1">
    <citation type="submission" date="2022-11" db="EMBL/GenBank/DDBJ databases">
        <title>Chitin-degrading and fungicidal potential of chitinolytic bacterial strains from marine environment of the Pacific Ocean regions.</title>
        <authorList>
            <person name="Pentekhina I."/>
            <person name="Nedashkovskaya O."/>
            <person name="Seitkalieva A."/>
            <person name="Podvolotskaya A."/>
            <person name="Tekutyeva L."/>
            <person name="Balabanova L."/>
        </authorList>
    </citation>
    <scope>NUCLEOTIDE SEQUENCE</scope>
    <source>
        <strain evidence="2">KMM 6838</strain>
    </source>
</reference>
<sequence>MHTPIEFYVKLPVDLFRGGTPTKHKFDYLRTMPPRNETQTYDVKINPKSGFIDHTSGGLSLFNAPNFGFGPDWWMIPAGTKLPPEFTLSKDLTGGKFRGHYTIRALVDMPITTWKQKLTEWADKYAVHINQKKRAKNDV</sequence>
<evidence type="ECO:0000313" key="3">
    <source>
        <dbReference type="Proteomes" id="UP001209730"/>
    </source>
</evidence>
<dbReference type="Pfam" id="PF18648">
    <property type="entry name" value="ADPRTs_Tse2"/>
    <property type="match status" value="1"/>
</dbReference>
<dbReference type="EMBL" id="JAPHQB010000018">
    <property type="protein sequence ID" value="MCX2802461.1"/>
    <property type="molecule type" value="Genomic_DNA"/>
</dbReference>
<accession>A0AB35I0B2</accession>
<dbReference type="Proteomes" id="UP001209730">
    <property type="component" value="Unassembled WGS sequence"/>
</dbReference>
<organism evidence="2 3">
    <name type="scientific">Microbulbifer thermotolerans</name>
    <dbReference type="NCBI Taxonomy" id="252514"/>
    <lineage>
        <taxon>Bacteria</taxon>
        <taxon>Pseudomonadati</taxon>
        <taxon>Pseudomonadota</taxon>
        <taxon>Gammaproteobacteria</taxon>
        <taxon>Cellvibrionales</taxon>
        <taxon>Microbulbiferaceae</taxon>
        <taxon>Microbulbifer</taxon>
    </lineage>
</organism>
<proteinExistence type="predicted"/>
<name>A0AB35I0B2_MICTH</name>
<dbReference type="InterPro" id="IPR041018">
    <property type="entry name" value="ADPRTs_Tse2"/>
</dbReference>
<comment type="caution">
    <text evidence="2">The sequence shown here is derived from an EMBL/GenBank/DDBJ whole genome shotgun (WGS) entry which is preliminary data.</text>
</comment>
<feature type="domain" description="Tse2 ADP-ribosyltransferase toxin" evidence="1">
    <location>
        <begin position="14"/>
        <end position="132"/>
    </location>
</feature>
<dbReference type="AlphaFoldDB" id="A0AB35I0B2"/>
<dbReference type="RefSeq" id="WP_266066394.1">
    <property type="nucleotide sequence ID" value="NZ_JAPHQB010000018.1"/>
</dbReference>
<evidence type="ECO:0000259" key="1">
    <source>
        <dbReference type="Pfam" id="PF18648"/>
    </source>
</evidence>